<dbReference type="EMBL" id="RBVV01000075">
    <property type="protein sequence ID" value="RNJ55546.1"/>
    <property type="molecule type" value="Genomic_DNA"/>
</dbReference>
<dbReference type="PANTHER" id="PTHR43452:SF11">
    <property type="entry name" value="PYRUVATE DECARBOXYLASE"/>
    <property type="match status" value="1"/>
</dbReference>
<dbReference type="InterPro" id="IPR012110">
    <property type="entry name" value="PDC/IPDC-like"/>
</dbReference>
<feature type="compositionally biased region" description="Basic and acidic residues" evidence="11">
    <location>
        <begin position="157"/>
        <end position="166"/>
    </location>
</feature>
<evidence type="ECO:0000256" key="11">
    <source>
        <dbReference type="SAM" id="MobiDB-lite"/>
    </source>
</evidence>
<dbReference type="Pfam" id="PF02776">
    <property type="entry name" value="TPP_enzyme_N"/>
    <property type="match status" value="1"/>
</dbReference>
<name>A0A3M9Y728_9PEZI</name>
<dbReference type="InterPro" id="IPR058317">
    <property type="entry name" value="DUF8004"/>
</dbReference>
<dbReference type="Pfam" id="PF06985">
    <property type="entry name" value="HET"/>
    <property type="match status" value="1"/>
</dbReference>
<comment type="catalytic activity">
    <reaction evidence="1">
        <text>a 2-oxocarboxylate + H(+) = an aldehyde + CO2</text>
        <dbReference type="Rhea" id="RHEA:11628"/>
        <dbReference type="ChEBI" id="CHEBI:15378"/>
        <dbReference type="ChEBI" id="CHEBI:16526"/>
        <dbReference type="ChEBI" id="CHEBI:17478"/>
        <dbReference type="ChEBI" id="CHEBI:35179"/>
        <dbReference type="EC" id="4.1.1.1"/>
    </reaction>
</comment>
<dbReference type="Gene3D" id="3.40.50.970">
    <property type="match status" value="2"/>
</dbReference>
<dbReference type="InterPro" id="IPR011766">
    <property type="entry name" value="TPP_enzyme_TPP-bd"/>
</dbReference>
<evidence type="ECO:0000259" key="16">
    <source>
        <dbReference type="Pfam" id="PF26013"/>
    </source>
</evidence>
<evidence type="ECO:0000256" key="8">
    <source>
        <dbReference type="ARBA" id="ARBA00022842"/>
    </source>
</evidence>
<feature type="compositionally biased region" description="Low complexity" evidence="11">
    <location>
        <begin position="891"/>
        <end position="905"/>
    </location>
</feature>
<dbReference type="PANTHER" id="PTHR43452">
    <property type="entry name" value="PYRUVATE DECARBOXYLASE"/>
    <property type="match status" value="1"/>
</dbReference>
<evidence type="ECO:0000256" key="1">
    <source>
        <dbReference type="ARBA" id="ARBA00001041"/>
    </source>
</evidence>
<evidence type="ECO:0000256" key="6">
    <source>
        <dbReference type="ARBA" id="ARBA00022723"/>
    </source>
</evidence>
<evidence type="ECO:0000256" key="7">
    <source>
        <dbReference type="ARBA" id="ARBA00022793"/>
    </source>
</evidence>
<dbReference type="InterPro" id="IPR010730">
    <property type="entry name" value="HET"/>
</dbReference>
<feature type="compositionally biased region" description="Basic and acidic residues" evidence="11">
    <location>
        <begin position="210"/>
        <end position="229"/>
    </location>
</feature>
<organism evidence="17 18">
    <name type="scientific">Verticillium nonalfalfae</name>
    <dbReference type="NCBI Taxonomy" id="1051616"/>
    <lineage>
        <taxon>Eukaryota</taxon>
        <taxon>Fungi</taxon>
        <taxon>Dikarya</taxon>
        <taxon>Ascomycota</taxon>
        <taxon>Pezizomycotina</taxon>
        <taxon>Sordariomycetes</taxon>
        <taxon>Hypocreomycetidae</taxon>
        <taxon>Glomerellales</taxon>
        <taxon>Plectosphaerellaceae</taxon>
        <taxon>Verticillium</taxon>
    </lineage>
</organism>
<dbReference type="EC" id="4.1.1.1" evidence="4"/>
<dbReference type="Pfam" id="PF26013">
    <property type="entry name" value="DUF8004"/>
    <property type="match status" value="1"/>
</dbReference>
<dbReference type="STRING" id="1051616.A0A3M9Y728"/>
<dbReference type="Pfam" id="PF00205">
    <property type="entry name" value="TPP_enzyme_M"/>
    <property type="match status" value="1"/>
</dbReference>
<dbReference type="GO" id="GO:0005829">
    <property type="term" value="C:cytosol"/>
    <property type="evidence" value="ECO:0007669"/>
    <property type="project" value="TreeGrafter"/>
</dbReference>
<dbReference type="SUPFAM" id="SSF52467">
    <property type="entry name" value="DHS-like NAD/FAD-binding domain"/>
    <property type="match status" value="1"/>
</dbReference>
<dbReference type="InterPro" id="IPR029061">
    <property type="entry name" value="THDP-binding"/>
</dbReference>
<feature type="domain" description="Thiamine pyrophosphate enzyme N-terminal TPP-binding" evidence="14">
    <location>
        <begin position="1067"/>
        <end position="1168"/>
    </location>
</feature>
<protein>
    <recommendedName>
        <fullName evidence="5">Pyruvate decarboxylase</fullName>
        <ecNumber evidence="4">4.1.1.1</ecNumber>
    </recommendedName>
</protein>
<evidence type="ECO:0000256" key="5">
    <source>
        <dbReference type="ARBA" id="ARBA00014422"/>
    </source>
</evidence>
<evidence type="ECO:0000256" key="10">
    <source>
        <dbReference type="ARBA" id="ARBA00023239"/>
    </source>
</evidence>
<evidence type="ECO:0000313" key="17">
    <source>
        <dbReference type="EMBL" id="RNJ55546.1"/>
    </source>
</evidence>
<reference evidence="17 18" key="1">
    <citation type="submission" date="2018-10" db="EMBL/GenBank/DDBJ databases">
        <title>Genome sequence of Verticillium nonalfalfae VnAa140.</title>
        <authorList>
            <person name="Stajich J.E."/>
            <person name="Kasson M.T."/>
        </authorList>
    </citation>
    <scope>NUCLEOTIDE SEQUENCE [LARGE SCALE GENOMIC DNA]</scope>
    <source>
        <strain evidence="17 18">VnAa140</strain>
    </source>
</reference>
<feature type="domain" description="Heterokaryon incompatibility" evidence="15">
    <location>
        <begin position="1889"/>
        <end position="2038"/>
    </location>
</feature>
<feature type="compositionally biased region" description="Basic and acidic residues" evidence="11">
    <location>
        <begin position="986"/>
        <end position="997"/>
    </location>
</feature>
<dbReference type="InterPro" id="IPR012001">
    <property type="entry name" value="Thiamin_PyroP_enz_TPP-bd_dom"/>
</dbReference>
<dbReference type="GO" id="GO:0000287">
    <property type="term" value="F:magnesium ion binding"/>
    <property type="evidence" value="ECO:0007669"/>
    <property type="project" value="InterPro"/>
</dbReference>
<comment type="similarity">
    <text evidence="3">Belongs to the TPP enzyme family.</text>
</comment>
<feature type="domain" description="DUF8004" evidence="16">
    <location>
        <begin position="496"/>
        <end position="586"/>
    </location>
</feature>
<dbReference type="FunFam" id="3.40.50.970:FF:000019">
    <property type="entry name" value="Pyruvate decarboxylase isozyme"/>
    <property type="match status" value="1"/>
</dbReference>
<evidence type="ECO:0000256" key="9">
    <source>
        <dbReference type="ARBA" id="ARBA00023052"/>
    </source>
</evidence>
<feature type="region of interest" description="Disordered" evidence="11">
    <location>
        <begin position="400"/>
        <end position="425"/>
    </location>
</feature>
<feature type="region of interest" description="Disordered" evidence="11">
    <location>
        <begin position="25"/>
        <end position="50"/>
    </location>
</feature>
<dbReference type="InterPro" id="IPR047214">
    <property type="entry name" value="TPP_PDC_IPDC"/>
</dbReference>
<evidence type="ECO:0000259" key="14">
    <source>
        <dbReference type="Pfam" id="PF02776"/>
    </source>
</evidence>
<feature type="compositionally biased region" description="Basic and acidic residues" evidence="11">
    <location>
        <begin position="72"/>
        <end position="82"/>
    </location>
</feature>
<comment type="caution">
    <text evidence="17">The sequence shown here is derived from an EMBL/GenBank/DDBJ whole genome shotgun (WGS) entry which is preliminary data.</text>
</comment>
<dbReference type="Gene3D" id="3.40.50.1220">
    <property type="entry name" value="TPP-binding domain"/>
    <property type="match status" value="1"/>
</dbReference>
<dbReference type="InterPro" id="IPR012000">
    <property type="entry name" value="Thiamin_PyroP_enz_cen_dom"/>
</dbReference>
<evidence type="ECO:0000259" key="12">
    <source>
        <dbReference type="Pfam" id="PF00205"/>
    </source>
</evidence>
<accession>A0A3M9Y728</accession>
<proteinExistence type="inferred from homology"/>
<feature type="region of interest" description="Disordered" evidence="11">
    <location>
        <begin position="724"/>
        <end position="758"/>
    </location>
</feature>
<keyword evidence="10" id="KW-0456">Lyase</keyword>
<keyword evidence="6" id="KW-0479">Metal-binding</keyword>
<dbReference type="InterPro" id="IPR029035">
    <property type="entry name" value="DHS-like_NAD/FAD-binding_dom"/>
</dbReference>
<keyword evidence="9" id="KW-0786">Thiamine pyrophosphate</keyword>
<dbReference type="GO" id="GO:0000949">
    <property type="term" value="P:aromatic amino acid family catabolic process to alcohol via Ehrlich pathway"/>
    <property type="evidence" value="ECO:0007669"/>
    <property type="project" value="TreeGrafter"/>
</dbReference>
<evidence type="ECO:0000256" key="2">
    <source>
        <dbReference type="ARBA" id="ARBA00001964"/>
    </source>
</evidence>
<feature type="region of interest" description="Disordered" evidence="11">
    <location>
        <begin position="210"/>
        <end position="292"/>
    </location>
</feature>
<dbReference type="CDD" id="cd02005">
    <property type="entry name" value="TPP_PDC_IPDC"/>
    <property type="match status" value="1"/>
</dbReference>
<feature type="compositionally biased region" description="Polar residues" evidence="11">
    <location>
        <begin position="34"/>
        <end position="48"/>
    </location>
</feature>
<dbReference type="CDD" id="cd07038">
    <property type="entry name" value="TPP_PYR_PDC_IPDC_like"/>
    <property type="match status" value="1"/>
</dbReference>
<keyword evidence="18" id="KW-1185">Reference proteome</keyword>
<feature type="domain" description="Thiamine pyrophosphate enzyme central" evidence="12">
    <location>
        <begin position="1263"/>
        <end position="1363"/>
    </location>
</feature>
<feature type="region of interest" description="Disordered" evidence="11">
    <location>
        <begin position="883"/>
        <end position="1033"/>
    </location>
</feature>
<feature type="compositionally biased region" description="Basic and acidic residues" evidence="11">
    <location>
        <begin position="129"/>
        <end position="139"/>
    </location>
</feature>
<dbReference type="Pfam" id="PF02775">
    <property type="entry name" value="TPP_enzyme_C"/>
    <property type="match status" value="1"/>
</dbReference>
<dbReference type="Proteomes" id="UP000267145">
    <property type="component" value="Unassembled WGS sequence"/>
</dbReference>
<feature type="region of interest" description="Disordered" evidence="11">
    <location>
        <begin position="129"/>
        <end position="181"/>
    </location>
</feature>
<dbReference type="GeneID" id="39612099"/>
<feature type="compositionally biased region" description="Low complexity" evidence="11">
    <location>
        <begin position="960"/>
        <end position="973"/>
    </location>
</feature>
<keyword evidence="8" id="KW-0460">Magnesium</keyword>
<feature type="domain" description="Thiamine pyrophosphate enzyme TPP-binding" evidence="13">
    <location>
        <begin position="1471"/>
        <end position="1553"/>
    </location>
</feature>
<dbReference type="InterPro" id="IPR047213">
    <property type="entry name" value="TPP_PYR_PDC_IPDC-like"/>
</dbReference>
<evidence type="ECO:0000256" key="4">
    <source>
        <dbReference type="ARBA" id="ARBA00013202"/>
    </source>
</evidence>
<sequence length="2339" mass="256971">MLTLTGAEVTTDALCFLLVLHPGPHGQSKERKQNPPNTAGATTGQTPVRNPCLLGFNSLTMSGRSAHVRKKINTEATKDGKSASRSRAKSAASHDRDDVTISDFPMPGNSLPVGTGVGTTNARFLKFSEPARDMDHGSDFRNVSTMSISSGGSGASAERRDQHDYGYRGPRRPNLKTEDVSGIEKSGFRNILDKKSDDVRKGLAKTFTFRRKDKEERRGSVDQSSEHRPNSVATVRPQAYSGNNESEPRVYEGIIGSGPYAPGPVQRQQQQQQQSLVQEQPAPWEGPAAMAPPPTSKLPPIPPPTMAPAIRRWIGGGRPVQRWNKLRKDPELWDPNGDVLIFFGHKGQTPRPNPSFRLSSHIIEATESRQLITMLREGSTEEDIYLPPSPLGAPPMLRFDGRRGGQATGRGGHPTPPVSEDNSFGEADGQISYEMYFPTPSNMHKTDQLRHHITTRNVFALLYHASIVGITLCQALTDLHIRLDAYLPADADNVLTIIKYLTARGIDDVRNDAETAVGLLAWSEGADVRWEDGWKESFPHCAGMYNQLEECADFKSLTPITRALLERACLETQLRVQAAEERLVDLQIHDMWPNSGPLAQSPAKAAADRLQKFLLGHYTRIYGCWPPPPPQQQEEEDGEDMWLTRGVTQALQRDFGALYDYLVNRDIVWDGSEARAGRKWIMVSESGNRGFDADDAELPMTDILVEFDNRMRFPRIPHPYPLVPESIPATGGGGGGREGSSSMFKSSRKSTTSTSRGGALERRVQLAYTEATNIYILGSEFTHSDLIDGFVKFEKTDAVGEVEPAVARRGRWVLVYGILQILASISVDAPGVRYRDDVTYHLSVRLRGAKVPPWKGASGSTSQVRGMEEAAHELSHCWIVPRTWKGEDDGGPPSSSGAESEGGSDNMSPVTANGHFIGIGRAWGHPPGRATQDKGHHGMGRSPQSYAGGYSSAPSVTSESDGGMSRASSRMGSRYGGGGPSSAGSHYDRAGDVEPQSRSRRRDHGDGGAGRSSLAVMSGGSGRDEYGMSSGRSPRIRDFDLDVIDDAEPYHDTSTISTISTMDDTVDLAEYLFTRLRQMGVGAVHGVPGDYNLVSLDHVKRAGLHWVGNANELNAGYAADGYARLKGAGALATSFGVGELSALNAVAGAYAEKVPVVHIVGTPSRAAHADGACLHHSLGDGNFRVFADMYASVTVAQARLDCPATAPRLVDEVLRACLVESRPVYIELPSDMAAAKVPRPTTLTDLWTSTTSAGFLVDKARVLCSMIAEAKRPMILVDGFAARFHIRKEINQLVRISQIPTLTTPFGKGIVDETLPGYKGMFCGSMGNKDLQDWVDGCDLVLHFGPLRSDVNTFGFSARTNASRTLIFEKNAVEHDESTDPFLLNEVSATKLLVQYTVGIYEACIGIKTFPYPPIRNLPMDLLKNLPAPTVSSPVDQKTFWLRVSRLFRPGDIILTETGTASYGGQNFVLPKDTILINSSLWLSIGYTLAAAQGAALAQREMLEAGDRPHGRTILFEGEGSLQMSAQAMSDMIRNRLDIIIFVINNGGYTIERLIHGFSASYNDVQPWRNLEAPSFFGAPRDDLLYPVRTRRVQTWGDLESVMQDLGIQSGKGMNVIEVFMDVADAPQSLKNIADYVRKENKADNADGCQTEAGDSQDNDITSLFTIFTTTTHLTQVDATHVATTTKMSPVESRLCAICREAIQWKSDGLTNSRVTPADQSLERFRKAAADNCFVCRKLIDLSEEHRKAWDRLEPEAWSPFEYATFQSTISGAGSWFRFSVIFDDPTPEGGVQLMSVSFRLIPSRGSEFEELFVFAELEGNTGSPTTLDTAYAWFSECSSHHRERCKDPPTSTDGWLPTRLLDVGAGNASHWKLLISDTDLRGGPAPAYLTLSYRWGTNPQHALLLLSTLDQYRKGSKISDLPQTFQDLVVVARRFGVRYVWIDCFCIIQDCQDDWEAEAPMMRQVYANAACNIAASASDSPEGGLFRSRTIQDIWPGIIVKKSTSGHEGRFYCVDSNYWDRNLLTSSLHSRGWVFQERFLGPRQLYFTRDQVLWECLEGHRCEGFPNGVPLYDSPKSIDRLGNCCREDAMALDAVNRWCDLVTAYSHCHFTNPEDKLYAFSGIAKFFQEITNETYVAGLWQSRILDLLGWVVTRPQAKPSGAYRAPSWSWASVDGPVEMSKPALGDVEPLLTVLEVHVSTKREEDKTVGVTGGFIKLRGAFITASYTRDSTRAHRLLHVQLDDGDGTTISARPWLDTAEVQFGEGGTFHFLVLHSLAISSEGHAADAKISSLKCLVLAPASELDGTYKRIGWFALRDQEAVDRVLASCKGHPREVVLV</sequence>
<feature type="compositionally biased region" description="Low complexity" evidence="11">
    <location>
        <begin position="266"/>
        <end position="280"/>
    </location>
</feature>
<feature type="region of interest" description="Disordered" evidence="11">
    <location>
        <begin position="64"/>
        <end position="115"/>
    </location>
</feature>
<evidence type="ECO:0000259" key="13">
    <source>
        <dbReference type="Pfam" id="PF02775"/>
    </source>
</evidence>
<evidence type="ECO:0000313" key="18">
    <source>
        <dbReference type="Proteomes" id="UP000267145"/>
    </source>
</evidence>
<feature type="compositionally biased region" description="Low complexity" evidence="11">
    <location>
        <begin position="739"/>
        <end position="758"/>
    </location>
</feature>
<dbReference type="RefSeq" id="XP_028493704.1">
    <property type="nucleotide sequence ID" value="XM_028642497.1"/>
</dbReference>
<evidence type="ECO:0000256" key="3">
    <source>
        <dbReference type="ARBA" id="ARBA00007812"/>
    </source>
</evidence>
<dbReference type="FunFam" id="3.40.50.970:FF:000024">
    <property type="entry name" value="Pyruvate decarboxylase isozyme"/>
    <property type="match status" value="1"/>
</dbReference>
<comment type="cofactor">
    <cofactor evidence="2">
        <name>thiamine diphosphate</name>
        <dbReference type="ChEBI" id="CHEBI:58937"/>
    </cofactor>
</comment>
<dbReference type="GO" id="GO:0005634">
    <property type="term" value="C:nucleus"/>
    <property type="evidence" value="ECO:0007669"/>
    <property type="project" value="TreeGrafter"/>
</dbReference>
<keyword evidence="7" id="KW-0210">Decarboxylase</keyword>
<dbReference type="GO" id="GO:0030976">
    <property type="term" value="F:thiamine pyrophosphate binding"/>
    <property type="evidence" value="ECO:0007669"/>
    <property type="project" value="InterPro"/>
</dbReference>
<gene>
    <name evidence="17" type="ORF">D7B24_008410</name>
</gene>
<dbReference type="GO" id="GO:0004737">
    <property type="term" value="F:pyruvate decarboxylase activity"/>
    <property type="evidence" value="ECO:0007669"/>
    <property type="project" value="UniProtKB-EC"/>
</dbReference>
<evidence type="ECO:0000259" key="15">
    <source>
        <dbReference type="Pfam" id="PF06985"/>
    </source>
</evidence>
<dbReference type="SUPFAM" id="SSF52518">
    <property type="entry name" value="Thiamin diphosphate-binding fold (THDP-binding)"/>
    <property type="match status" value="2"/>
</dbReference>